<reference evidence="2" key="1">
    <citation type="submission" date="2022-11" db="UniProtKB">
        <authorList>
            <consortium name="WormBaseParasite"/>
        </authorList>
    </citation>
    <scope>IDENTIFICATION</scope>
</reference>
<dbReference type="WBParaSite" id="PS1159_v2.g2112.t1">
    <property type="protein sequence ID" value="PS1159_v2.g2112.t1"/>
    <property type="gene ID" value="PS1159_v2.g2112"/>
</dbReference>
<dbReference type="Proteomes" id="UP000887580">
    <property type="component" value="Unplaced"/>
</dbReference>
<proteinExistence type="predicted"/>
<evidence type="ECO:0000313" key="2">
    <source>
        <dbReference type="WBParaSite" id="PS1159_v2.g2112.t1"/>
    </source>
</evidence>
<protein>
    <submittedName>
        <fullName evidence="2">Uncharacterized protein</fullName>
    </submittedName>
</protein>
<organism evidence="1 2">
    <name type="scientific">Panagrolaimus sp. PS1159</name>
    <dbReference type="NCBI Taxonomy" id="55785"/>
    <lineage>
        <taxon>Eukaryota</taxon>
        <taxon>Metazoa</taxon>
        <taxon>Ecdysozoa</taxon>
        <taxon>Nematoda</taxon>
        <taxon>Chromadorea</taxon>
        <taxon>Rhabditida</taxon>
        <taxon>Tylenchina</taxon>
        <taxon>Panagrolaimomorpha</taxon>
        <taxon>Panagrolaimoidea</taxon>
        <taxon>Panagrolaimidae</taxon>
        <taxon>Panagrolaimus</taxon>
    </lineage>
</organism>
<name>A0AC35FVV9_9BILA</name>
<evidence type="ECO:0000313" key="1">
    <source>
        <dbReference type="Proteomes" id="UP000887580"/>
    </source>
</evidence>
<sequence>MTINRSSSAVYLQGDVRSKLPHAYSSSNLTAWTTQSYNPSWRCSRPYDEYSRSLDNYVPYYHSRYFA</sequence>
<accession>A0AC35FVV9</accession>